<name>A0ABP7NXB8_9BACT</name>
<dbReference type="Proteomes" id="UP001499909">
    <property type="component" value="Unassembled WGS sequence"/>
</dbReference>
<dbReference type="InterPro" id="IPR035234">
    <property type="entry name" value="IgGFc-bd_N"/>
</dbReference>
<evidence type="ECO:0000259" key="3">
    <source>
        <dbReference type="PROSITE" id="PS51127"/>
    </source>
</evidence>
<proteinExistence type="inferred from homology"/>
<dbReference type="PANTHER" id="PTHR46534">
    <property type="entry name" value="IGGFC_BINDING DOMAIN-CONTAINING PROTEIN"/>
    <property type="match status" value="1"/>
</dbReference>
<dbReference type="NCBIfam" id="TIGR04183">
    <property type="entry name" value="Por_Secre_tail"/>
    <property type="match status" value="1"/>
</dbReference>
<keyword evidence="5" id="KW-1185">Reference proteome</keyword>
<sequence>MRTCTANSPLLPEQPAAPLSVRRRPLAALLALLITLLSLGSSGGAYAAADSKGTDFWLSFPGNYASGATLTLFVTGDVATTGTVAIAGLGFTATFSVTPGTVTSVPIPTNAQLFASNTIENKGIHVTAAQEITVYGLNRQQFTTDAYLGLPTDVLGTDYISLGYTSLDFFDPNVGTQFNVVATVDGTVVTITPSVTTDGRTANVPYNITLNQGQTYLLKNTGAYPTDLSGSFITSTQPIAVFGGNKCANVPHNHAACDHLVEQLPPTTAWGKNFVSVPLKTRLNGDTFRFLASVNGTQVRVNGTLVATLNRGQWHERIVNGSAQIVATQPILVAQYSNGTTFDNVTSDPFMMLVPPFEQFLGSYTVTTPASGFSGNYINVVAPAAAVGTVTFDGVAIPAGSFSAIGSSGFSGAQLTVGLGSHTINGSGFPIGAFVYGFDQADSYGYPGGMSLSPVATVSTVTLDVQGGTGQVGTSHCITATARDQFNNPVVGVRVDFTVSGVNSASGFENTNASGVATFCYTGLNPGTDNVTGAVGSVSQTAQFIWTGGCSIVLSAALTKVTCPGGTTGVIDLSVANATAPITYIWSNGSSTQDLGGLPVGTYTVNVTDANNCTATAAYTITQQPDVAPPTALAKNIAVQLNATGTATITPAMVDNGSSDNCSFGLSLSKTSFNCSNVGANTVTLTATDNSGNTASATAVVTVLSNQATPIITSAPYPGLQANTGGIPTNLYIGYGNQSVQLNATTPGAVSYQWTPAAGLVGPNLPNPIYSVTNTPGDYTYTVKVTNQYGCSATKSVTIRVVDARCGNYNERKVLVCRNGQVSCVLYPQVAAILSGPGQNSIGICPAPASRSTVGATVGSPNELAIYPNPAKEQAILSFRVAADTPAQLRVYNQLGVLVATLYDGKASAGQLNTMTLSSQDLASGVYQCRLLTGGQSETSRLVIVK</sequence>
<dbReference type="SUPFAM" id="SSF49299">
    <property type="entry name" value="PKD domain"/>
    <property type="match status" value="1"/>
</dbReference>
<gene>
    <name evidence="4" type="ORF">GCM10022406_41600</name>
</gene>
<dbReference type="CDD" id="cd00146">
    <property type="entry name" value="PKD"/>
    <property type="match status" value="1"/>
</dbReference>
<comment type="caution">
    <text evidence="4">The sequence shown here is derived from an EMBL/GenBank/DDBJ whole genome shotgun (WGS) entry which is preliminary data.</text>
</comment>
<evidence type="ECO:0000313" key="5">
    <source>
        <dbReference type="Proteomes" id="UP001499909"/>
    </source>
</evidence>
<accession>A0ABP7NXB8</accession>
<dbReference type="Gene3D" id="2.60.40.10">
    <property type="entry name" value="Immunoglobulins"/>
    <property type="match status" value="2"/>
</dbReference>
<dbReference type="PROSITE" id="PS51127">
    <property type="entry name" value="BIG1"/>
    <property type="match status" value="1"/>
</dbReference>
<dbReference type="Pfam" id="PF18962">
    <property type="entry name" value="Por_Secre_tail"/>
    <property type="match status" value="1"/>
</dbReference>
<dbReference type="InterPro" id="IPR013783">
    <property type="entry name" value="Ig-like_fold"/>
</dbReference>
<dbReference type="Pfam" id="PF17517">
    <property type="entry name" value="IgGFc_binding"/>
    <property type="match status" value="1"/>
</dbReference>
<organism evidence="4 5">
    <name type="scientific">Hymenobacter algoricola</name>
    <dbReference type="NCBI Taxonomy" id="486267"/>
    <lineage>
        <taxon>Bacteria</taxon>
        <taxon>Pseudomonadati</taxon>
        <taxon>Bacteroidota</taxon>
        <taxon>Cytophagia</taxon>
        <taxon>Cytophagales</taxon>
        <taxon>Hymenobacteraceae</taxon>
        <taxon>Hymenobacter</taxon>
    </lineage>
</organism>
<comment type="similarity">
    <text evidence="1">Belongs to the intimin/invasin family.</text>
</comment>
<dbReference type="InterPro" id="IPR008964">
    <property type="entry name" value="Invasin/intimin_cell_adhesion"/>
</dbReference>
<dbReference type="InterPro" id="IPR022409">
    <property type="entry name" value="PKD/Chitinase_dom"/>
</dbReference>
<keyword evidence="2" id="KW-0732">Signal</keyword>
<dbReference type="InterPro" id="IPR003344">
    <property type="entry name" value="Big_1_dom"/>
</dbReference>
<reference evidence="5" key="1">
    <citation type="journal article" date="2019" name="Int. J. Syst. Evol. Microbiol.">
        <title>The Global Catalogue of Microorganisms (GCM) 10K type strain sequencing project: providing services to taxonomists for standard genome sequencing and annotation.</title>
        <authorList>
            <consortium name="The Broad Institute Genomics Platform"/>
            <consortium name="The Broad Institute Genome Sequencing Center for Infectious Disease"/>
            <person name="Wu L."/>
            <person name="Ma J."/>
        </authorList>
    </citation>
    <scope>NUCLEOTIDE SEQUENCE [LARGE SCALE GENOMIC DNA]</scope>
    <source>
        <strain evidence="5">JCM 17214</strain>
    </source>
</reference>
<evidence type="ECO:0000313" key="4">
    <source>
        <dbReference type="EMBL" id="GAA3955922.1"/>
    </source>
</evidence>
<dbReference type="SMART" id="SM00089">
    <property type="entry name" value="PKD"/>
    <property type="match status" value="1"/>
</dbReference>
<dbReference type="InterPro" id="IPR035986">
    <property type="entry name" value="PKD_dom_sf"/>
</dbReference>
<evidence type="ECO:0000256" key="1">
    <source>
        <dbReference type="ARBA" id="ARBA00010116"/>
    </source>
</evidence>
<dbReference type="SUPFAM" id="SSF49373">
    <property type="entry name" value="Invasin/intimin cell-adhesion fragments"/>
    <property type="match status" value="1"/>
</dbReference>
<evidence type="ECO:0000256" key="2">
    <source>
        <dbReference type="SAM" id="SignalP"/>
    </source>
</evidence>
<feature type="signal peptide" evidence="2">
    <location>
        <begin position="1"/>
        <end position="47"/>
    </location>
</feature>
<protein>
    <recommendedName>
        <fullName evidence="3">Big-1 domain-containing protein</fullName>
    </recommendedName>
</protein>
<feature type="chain" id="PRO_5047319289" description="Big-1 domain-containing protein" evidence="2">
    <location>
        <begin position="48"/>
        <end position="946"/>
    </location>
</feature>
<dbReference type="InterPro" id="IPR026444">
    <property type="entry name" value="Secre_tail"/>
</dbReference>
<dbReference type="Gene3D" id="2.60.40.740">
    <property type="match status" value="1"/>
</dbReference>
<dbReference type="EMBL" id="BAABDH010000114">
    <property type="protein sequence ID" value="GAA3955922.1"/>
    <property type="molecule type" value="Genomic_DNA"/>
</dbReference>
<dbReference type="RefSeq" id="WP_345117985.1">
    <property type="nucleotide sequence ID" value="NZ_BAABDH010000114.1"/>
</dbReference>
<dbReference type="PANTHER" id="PTHR46534:SF1">
    <property type="entry name" value="IGGFC-BINDING PROTEIN N-TERMINAL DOMAIN-CONTAINING PROTEIN"/>
    <property type="match status" value="1"/>
</dbReference>
<feature type="domain" description="Big-1" evidence="3">
    <location>
        <begin position="455"/>
        <end position="547"/>
    </location>
</feature>